<dbReference type="AlphaFoldDB" id="A0A0A2GZN1"/>
<evidence type="ECO:0000313" key="3">
    <source>
        <dbReference type="Proteomes" id="UP000030140"/>
    </source>
</evidence>
<reference evidence="2 3" key="1">
    <citation type="submission" date="2014-10" db="EMBL/GenBank/DDBJ databases">
        <title>Draft genome sequence of the proteorhodopsin-containing marine bacterium Dokdonia donghaensis.</title>
        <authorList>
            <person name="Gomez-Consarnau L."/>
            <person name="Gonzalez J.M."/>
            <person name="Riedel T."/>
            <person name="Jaenicke S."/>
            <person name="Wagner-Doebler I."/>
            <person name="Fuhrman J.A."/>
        </authorList>
    </citation>
    <scope>NUCLEOTIDE SEQUENCE [LARGE SCALE GENOMIC DNA]</scope>
    <source>
        <strain evidence="2 3">DSW-1</strain>
    </source>
</reference>
<dbReference type="PATRIC" id="fig|1300343.5.peg.506"/>
<dbReference type="PANTHER" id="PTHR33802">
    <property type="entry name" value="SI:CH211-161H7.5-RELATED"/>
    <property type="match status" value="1"/>
</dbReference>
<gene>
    <name evidence="2" type="ORF">NV36_08145</name>
</gene>
<feature type="transmembrane region" description="Helical" evidence="1">
    <location>
        <begin position="49"/>
        <end position="69"/>
    </location>
</feature>
<evidence type="ECO:0000256" key="1">
    <source>
        <dbReference type="SAM" id="Phobius"/>
    </source>
</evidence>
<dbReference type="PANTHER" id="PTHR33802:SF1">
    <property type="entry name" value="XK-RELATED PROTEIN"/>
    <property type="match status" value="1"/>
</dbReference>
<sequence length="266" mass="30393">MKKIYAIVNTLSVLLVLAVNGLSQAQRWNNTTIGEASDKYENLFTPAGYAFSIWGVIFLMLIAYSVFQIRRAFFSKKESPFIVKTGWWFAIANVLNAAWVVAFTYEYIALSVIIMIGILCSLLLVVWRTNMERWDAPIEVIAFVWWPICINAGWIAVATIANFAAFFSSIDVKGTELNEIVWTMIMITVAVLINVLMVWLRNMREFALVAVWALVAIFIRHKDQYESIAYYALLGAVVLVIITMLHAFKNKETAPHLKFKERFLDN</sequence>
<dbReference type="OrthoDB" id="5189031at2"/>
<dbReference type="Proteomes" id="UP000030140">
    <property type="component" value="Unassembled WGS sequence"/>
</dbReference>
<dbReference type="KEGG" id="ddo:I597_0500"/>
<name>A0A0A2GZN1_9FLAO</name>
<feature type="transmembrane region" description="Helical" evidence="1">
    <location>
        <begin position="107"/>
        <end position="128"/>
    </location>
</feature>
<keyword evidence="1" id="KW-1133">Transmembrane helix</keyword>
<feature type="transmembrane region" description="Helical" evidence="1">
    <location>
        <begin position="180"/>
        <end position="199"/>
    </location>
</feature>
<organism evidence="2 3">
    <name type="scientific">Dokdonia donghaensis DSW-1</name>
    <dbReference type="NCBI Taxonomy" id="1300343"/>
    <lineage>
        <taxon>Bacteria</taxon>
        <taxon>Pseudomonadati</taxon>
        <taxon>Bacteroidota</taxon>
        <taxon>Flavobacteriia</taxon>
        <taxon>Flavobacteriales</taxon>
        <taxon>Flavobacteriaceae</taxon>
        <taxon>Dokdonia</taxon>
    </lineage>
</organism>
<keyword evidence="3" id="KW-1185">Reference proteome</keyword>
<protein>
    <submittedName>
        <fullName evidence="2">Membrane protein</fullName>
    </submittedName>
</protein>
<feature type="transmembrane region" description="Helical" evidence="1">
    <location>
        <begin position="140"/>
        <end position="168"/>
    </location>
</feature>
<proteinExistence type="predicted"/>
<evidence type="ECO:0000313" key="2">
    <source>
        <dbReference type="EMBL" id="KGO07993.1"/>
    </source>
</evidence>
<dbReference type="EMBL" id="JSAQ01000001">
    <property type="protein sequence ID" value="KGO07993.1"/>
    <property type="molecule type" value="Genomic_DNA"/>
</dbReference>
<feature type="transmembrane region" description="Helical" evidence="1">
    <location>
        <begin position="228"/>
        <end position="248"/>
    </location>
</feature>
<feature type="transmembrane region" description="Helical" evidence="1">
    <location>
        <begin position="81"/>
        <end position="101"/>
    </location>
</feature>
<accession>A0A0A2GZN1</accession>
<keyword evidence="1" id="KW-0812">Transmembrane</keyword>
<dbReference type="RefSeq" id="WP_035328866.1">
    <property type="nucleotide sequence ID" value="NZ_CP015125.1"/>
</dbReference>
<keyword evidence="1" id="KW-0472">Membrane</keyword>
<comment type="caution">
    <text evidence="2">The sequence shown here is derived from an EMBL/GenBank/DDBJ whole genome shotgun (WGS) entry which is preliminary data.</text>
</comment>
<feature type="transmembrane region" description="Helical" evidence="1">
    <location>
        <begin position="206"/>
        <end position="222"/>
    </location>
</feature>